<dbReference type="Proteomes" id="UP000029864">
    <property type="component" value="Unassembled WGS sequence"/>
</dbReference>
<accession>A0A099J618</accession>
<dbReference type="RefSeq" id="WP_035836790.1">
    <property type="nucleotide sequence ID" value="NZ_JACHBQ010000001.1"/>
</dbReference>
<evidence type="ECO:0000259" key="2">
    <source>
        <dbReference type="Pfam" id="PF26572"/>
    </source>
</evidence>
<dbReference type="InterPro" id="IPR058323">
    <property type="entry name" value="DUF8010"/>
</dbReference>
<evidence type="ECO:0000313" key="5">
    <source>
        <dbReference type="Proteomes" id="UP000029864"/>
    </source>
</evidence>
<evidence type="ECO:0000313" key="3">
    <source>
        <dbReference type="EMBL" id="KGJ73510.1"/>
    </source>
</evidence>
<reference evidence="4 6" key="2">
    <citation type="submission" date="2020-08" db="EMBL/GenBank/DDBJ databases">
        <title>Sequencing the genomes of 1000 actinobacteria strains.</title>
        <authorList>
            <person name="Klenk H.-P."/>
        </authorList>
    </citation>
    <scope>NUCLEOTIDE SEQUENCE [LARGE SCALE GENOMIC DNA]</scope>
    <source>
        <strain evidence="4 6">DSM 21065</strain>
    </source>
</reference>
<evidence type="ECO:0000259" key="1">
    <source>
        <dbReference type="Pfam" id="PF26035"/>
    </source>
</evidence>
<dbReference type="InterPro" id="IPR058498">
    <property type="entry name" value="DUF8185"/>
</dbReference>
<gene>
    <name evidence="4" type="ORF">BJ997_002077</name>
    <name evidence="3" type="ORF">GY21_11085</name>
</gene>
<dbReference type="AlphaFoldDB" id="A0A099J618"/>
<feature type="domain" description="DUF8185" evidence="2">
    <location>
        <begin position="122"/>
        <end position="224"/>
    </location>
</feature>
<organism evidence="3 5">
    <name type="scientific">Cryobacterium roopkundense</name>
    <dbReference type="NCBI Taxonomy" id="1001240"/>
    <lineage>
        <taxon>Bacteria</taxon>
        <taxon>Bacillati</taxon>
        <taxon>Actinomycetota</taxon>
        <taxon>Actinomycetes</taxon>
        <taxon>Micrococcales</taxon>
        <taxon>Microbacteriaceae</taxon>
        <taxon>Cryobacterium</taxon>
    </lineage>
</organism>
<sequence>MSQQFSLPDSLSLDDLQVFLSRAMRVDDGSVRLIVSGSVLMVYTAVLYPKGLLDSSATVLGLRTFALAAPTSGGTPLDVVVTVRSLLDRVARLSSTVADRSAPVVVAVPIETGRASWAGISPPKSGWQSQGEADAAALVAAARAGIDEVASVIPAGTGEQIVHRVRSEVWGRPVDGAGVVPAGAAFAAFSLGFLPETEPVRLFSVGPWTRLSTSRGHILVRRQTSLG</sequence>
<feature type="domain" description="DUF8010" evidence="1">
    <location>
        <begin position="2"/>
        <end position="104"/>
    </location>
</feature>
<evidence type="ECO:0000313" key="6">
    <source>
        <dbReference type="Proteomes" id="UP000561726"/>
    </source>
</evidence>
<dbReference type="Pfam" id="PF26035">
    <property type="entry name" value="DUF8010"/>
    <property type="match status" value="1"/>
</dbReference>
<proteinExistence type="predicted"/>
<dbReference type="Proteomes" id="UP000561726">
    <property type="component" value="Unassembled WGS sequence"/>
</dbReference>
<dbReference type="EMBL" id="JACHBQ010000001">
    <property type="protein sequence ID" value="MBB5641529.1"/>
    <property type="molecule type" value="Genomic_DNA"/>
</dbReference>
<keyword evidence="5" id="KW-1185">Reference proteome</keyword>
<protein>
    <submittedName>
        <fullName evidence="3">Uncharacterized protein</fullName>
    </submittedName>
</protein>
<dbReference type="eggNOG" id="ENOG50317IZ">
    <property type="taxonomic scope" value="Bacteria"/>
</dbReference>
<dbReference type="STRING" id="1001240.GY21_11085"/>
<evidence type="ECO:0000313" key="4">
    <source>
        <dbReference type="EMBL" id="MBB5641529.1"/>
    </source>
</evidence>
<comment type="caution">
    <text evidence="3">The sequence shown here is derived from an EMBL/GenBank/DDBJ whole genome shotgun (WGS) entry which is preliminary data.</text>
</comment>
<dbReference type="EMBL" id="JPXF01000042">
    <property type="protein sequence ID" value="KGJ73510.1"/>
    <property type="molecule type" value="Genomic_DNA"/>
</dbReference>
<reference evidence="3 5" key="1">
    <citation type="submission" date="2014-08" db="EMBL/GenBank/DDBJ databases">
        <authorList>
            <person name="Sisinthy S."/>
        </authorList>
    </citation>
    <scope>NUCLEOTIDE SEQUENCE [LARGE SCALE GENOMIC DNA]</scope>
    <source>
        <strain evidence="3 5">RuG17</strain>
    </source>
</reference>
<dbReference type="OrthoDB" id="4801220at2"/>
<dbReference type="Pfam" id="PF26572">
    <property type="entry name" value="DUF8185"/>
    <property type="match status" value="1"/>
</dbReference>
<name>A0A099J618_9MICO</name>